<dbReference type="SUPFAM" id="SSF47473">
    <property type="entry name" value="EF-hand"/>
    <property type="match status" value="1"/>
</dbReference>
<dbReference type="PROSITE" id="PS51162">
    <property type="entry name" value="THYROGLOBULIN_1_2"/>
    <property type="match status" value="1"/>
</dbReference>
<dbReference type="GO" id="GO:0008201">
    <property type="term" value="F:heparin binding"/>
    <property type="evidence" value="ECO:0007669"/>
    <property type="project" value="TreeGrafter"/>
</dbReference>
<dbReference type="InterPro" id="IPR000716">
    <property type="entry name" value="Thyroglobulin_1"/>
</dbReference>
<dbReference type="SUPFAM" id="SSF57610">
    <property type="entry name" value="Thyroglobulin type-1 domain"/>
    <property type="match status" value="1"/>
</dbReference>
<feature type="disulfide bond" evidence="7">
    <location>
        <begin position="126"/>
        <end position="146"/>
    </location>
</feature>
<dbReference type="PANTHER" id="PTHR12352:SF30">
    <property type="entry name" value="FI05255P"/>
    <property type="match status" value="1"/>
</dbReference>
<keyword evidence="6" id="KW-0325">Glycoprotein</keyword>
<evidence type="ECO:0000256" key="3">
    <source>
        <dbReference type="ARBA" id="ARBA00022737"/>
    </source>
</evidence>
<evidence type="ECO:0000313" key="11">
    <source>
        <dbReference type="WBParaSite" id="PSU_v2.g10884.t1"/>
    </source>
</evidence>
<evidence type="ECO:0000313" key="10">
    <source>
        <dbReference type="Proteomes" id="UP000887577"/>
    </source>
</evidence>
<protein>
    <submittedName>
        <fullName evidence="11">Thyroglobulin type-1 domain-containing protein</fullName>
    </submittedName>
</protein>
<dbReference type="AlphaFoldDB" id="A0A914XV87"/>
<keyword evidence="5 7" id="KW-1015">Disulfide bond</keyword>
<dbReference type="PANTHER" id="PTHR12352">
    <property type="entry name" value="SECRETED MODULAR CALCIUM-BINDING PROTEIN"/>
    <property type="match status" value="1"/>
</dbReference>
<dbReference type="GO" id="GO:0005604">
    <property type="term" value="C:basement membrane"/>
    <property type="evidence" value="ECO:0007669"/>
    <property type="project" value="TreeGrafter"/>
</dbReference>
<organism evidence="10 11">
    <name type="scientific">Panagrolaimus superbus</name>
    <dbReference type="NCBI Taxonomy" id="310955"/>
    <lineage>
        <taxon>Eukaryota</taxon>
        <taxon>Metazoa</taxon>
        <taxon>Ecdysozoa</taxon>
        <taxon>Nematoda</taxon>
        <taxon>Chromadorea</taxon>
        <taxon>Rhabditida</taxon>
        <taxon>Tylenchina</taxon>
        <taxon>Panagrolaimomorpha</taxon>
        <taxon>Panagrolaimoidea</taxon>
        <taxon>Panagrolaimidae</taxon>
        <taxon>Panagrolaimus</taxon>
    </lineage>
</organism>
<dbReference type="Proteomes" id="UP000887577">
    <property type="component" value="Unplaced"/>
</dbReference>
<dbReference type="CDD" id="cd00191">
    <property type="entry name" value="TY"/>
    <property type="match status" value="1"/>
</dbReference>
<evidence type="ECO:0000256" key="4">
    <source>
        <dbReference type="ARBA" id="ARBA00022837"/>
    </source>
</evidence>
<keyword evidence="4" id="KW-0106">Calcium</keyword>
<evidence type="ECO:0000256" key="5">
    <source>
        <dbReference type="ARBA" id="ARBA00023157"/>
    </source>
</evidence>
<dbReference type="InterPro" id="IPR036857">
    <property type="entry name" value="Thyroglobulin_1_sf"/>
</dbReference>
<evidence type="ECO:0000259" key="9">
    <source>
        <dbReference type="PROSITE" id="PS51162"/>
    </source>
</evidence>
<evidence type="ECO:0000256" key="1">
    <source>
        <dbReference type="ARBA" id="ARBA00004613"/>
    </source>
</evidence>
<dbReference type="Pfam" id="PF10591">
    <property type="entry name" value="SPARC_Ca_bdg"/>
    <property type="match status" value="1"/>
</dbReference>
<feature type="domain" description="Thyroglobulin type-1" evidence="9">
    <location>
        <begin position="75"/>
        <end position="146"/>
    </location>
</feature>
<keyword evidence="2" id="KW-0964">Secreted</keyword>
<dbReference type="GO" id="GO:0005509">
    <property type="term" value="F:calcium ion binding"/>
    <property type="evidence" value="ECO:0007669"/>
    <property type="project" value="InterPro"/>
</dbReference>
<proteinExistence type="predicted"/>
<dbReference type="GO" id="GO:0030198">
    <property type="term" value="P:extracellular matrix organization"/>
    <property type="evidence" value="ECO:0007669"/>
    <property type="project" value="TreeGrafter"/>
</dbReference>
<keyword evidence="10" id="KW-1185">Reference proteome</keyword>
<dbReference type="PROSITE" id="PS00018">
    <property type="entry name" value="EF_HAND_1"/>
    <property type="match status" value="2"/>
</dbReference>
<dbReference type="GO" id="GO:0005615">
    <property type="term" value="C:extracellular space"/>
    <property type="evidence" value="ECO:0007669"/>
    <property type="project" value="TreeGrafter"/>
</dbReference>
<dbReference type="Pfam" id="PF00086">
    <property type="entry name" value="Thyroglobulin_1"/>
    <property type="match status" value="1"/>
</dbReference>
<comment type="caution">
    <text evidence="7">Lacks conserved residue(s) required for the propagation of feature annotation.</text>
</comment>
<feature type="region of interest" description="Disordered" evidence="8">
    <location>
        <begin position="54"/>
        <end position="74"/>
    </location>
</feature>
<dbReference type="WBParaSite" id="PSU_v2.g10884.t1">
    <property type="protein sequence ID" value="PSU_v2.g10884.t1"/>
    <property type="gene ID" value="PSU_v2.g10884"/>
</dbReference>
<evidence type="ECO:0000256" key="6">
    <source>
        <dbReference type="ARBA" id="ARBA00023180"/>
    </source>
</evidence>
<dbReference type="InterPro" id="IPR018247">
    <property type="entry name" value="EF_Hand_1_Ca_BS"/>
</dbReference>
<evidence type="ECO:0000256" key="2">
    <source>
        <dbReference type="ARBA" id="ARBA00022525"/>
    </source>
</evidence>
<comment type="subcellular location">
    <subcellularLocation>
        <location evidence="1">Secreted</location>
    </subcellularLocation>
</comment>
<sequence>MYLCVSNVLPEPNDDNSLPIYELPTKLPSLFSQHSTVSPFGSDEDSSALFLETISKKSDPTSSSPSESDGEIIEKPNCRIEREKVISSIDPQYLDTIFIPKCTGESDKFYIEIQCHQKPTRKYCWCVHPITGSPSGNSLVETIDECKKSSSSSKKKLSSQKQLGSIKGCVPEKELLFYRKLFGLLAKEMREKSPLLPNGPKRRKPQVAKWKFAMLDSNGNNEVERSEWKEFRATLRDLKNVRKCGRNFIRFCDINKDGRINRREWMRCTVHAYRHAKSTKPNPFLTMLKSID</sequence>
<name>A0A914XV87_9BILA</name>
<evidence type="ECO:0000256" key="8">
    <source>
        <dbReference type="SAM" id="MobiDB-lite"/>
    </source>
</evidence>
<dbReference type="InterPro" id="IPR019577">
    <property type="entry name" value="SPARC/Testican_Ca-bd-dom"/>
</dbReference>
<dbReference type="InterPro" id="IPR011992">
    <property type="entry name" value="EF-hand-dom_pair"/>
</dbReference>
<dbReference type="Gene3D" id="1.10.238.10">
    <property type="entry name" value="EF-hand"/>
    <property type="match status" value="1"/>
</dbReference>
<evidence type="ECO:0000256" key="7">
    <source>
        <dbReference type="PROSITE-ProRule" id="PRU00500"/>
    </source>
</evidence>
<dbReference type="GO" id="GO:0050840">
    <property type="term" value="F:extracellular matrix binding"/>
    <property type="evidence" value="ECO:0007669"/>
    <property type="project" value="TreeGrafter"/>
</dbReference>
<accession>A0A914XV87</accession>
<keyword evidence="3" id="KW-0677">Repeat</keyword>
<dbReference type="Gene3D" id="4.10.800.10">
    <property type="entry name" value="Thyroglobulin type-1"/>
    <property type="match status" value="1"/>
</dbReference>
<dbReference type="InterPro" id="IPR051950">
    <property type="entry name" value="Dev_reg/Prot_inhib"/>
</dbReference>
<reference evidence="11" key="1">
    <citation type="submission" date="2022-11" db="UniProtKB">
        <authorList>
            <consortium name="WormBaseParasite"/>
        </authorList>
    </citation>
    <scope>IDENTIFICATION</scope>
</reference>